<dbReference type="EMBL" id="BOMQ01000065">
    <property type="protein sequence ID" value="GIE52268.1"/>
    <property type="molecule type" value="Genomic_DNA"/>
</dbReference>
<keyword evidence="3" id="KW-1185">Reference proteome</keyword>
<dbReference type="SUPFAM" id="SSF50998">
    <property type="entry name" value="Quinoprotein alcohol dehydrogenase-like"/>
    <property type="match status" value="1"/>
</dbReference>
<proteinExistence type="predicted"/>
<reference evidence="2" key="1">
    <citation type="submission" date="2021-01" db="EMBL/GenBank/DDBJ databases">
        <title>Whole genome shotgun sequence of Actinoplanes nipponensis NBRC 14063.</title>
        <authorList>
            <person name="Komaki H."/>
            <person name="Tamura T."/>
        </authorList>
    </citation>
    <scope>NUCLEOTIDE SEQUENCE</scope>
    <source>
        <strain evidence="2">NBRC 14063</strain>
    </source>
</reference>
<dbReference type="PANTHER" id="PTHR34512:SF30">
    <property type="entry name" value="OUTER MEMBRANE PROTEIN ASSEMBLY FACTOR BAMB"/>
    <property type="match status" value="1"/>
</dbReference>
<dbReference type="Pfam" id="PF13360">
    <property type="entry name" value="PQQ_2"/>
    <property type="match status" value="2"/>
</dbReference>
<sequence length="381" mass="39337">MALALTGTVAGPVNAAAVSAWPQAGADAGRSHYNPHESILNASTVAKLKLRWQLPSTRSECPGLVGPVIAGGLTLTQDTSGLAARESATGRLVWRETDVFSDRLAYNIAVSGTTVVVTSSDSLCMIEGGDADGLVLASDLATGRQLWKRSPNTDAAQLVVTRGTVIVSGNDYGTVPNVEAYRLSDGATVWSDGDGTDGARTLLSTVSIGGDVVISGNREPWRVDAATGQPKGSWPSAWTPLASYGNWLFVGDNSDWSLKAVRVSDQGVVWSMDRVSNRIATDGRRLYLGVGSSLEAYDVASGKRAWSVNLGARVGQPVRAGGLVYVPVTGKPVAVRNASTGTKVTPSPALSKVSSVAAVGGGRLLGTGPGGLGVFGYRPNS</sequence>
<dbReference type="Gene3D" id="2.140.10.10">
    <property type="entry name" value="Quinoprotein alcohol dehydrogenase-like superfamily"/>
    <property type="match status" value="1"/>
</dbReference>
<dbReference type="InterPro" id="IPR015943">
    <property type="entry name" value="WD40/YVTN_repeat-like_dom_sf"/>
</dbReference>
<feature type="domain" description="Pyrrolo-quinoline quinone repeat" evidence="1">
    <location>
        <begin position="259"/>
        <end position="344"/>
    </location>
</feature>
<dbReference type="InterPro" id="IPR002372">
    <property type="entry name" value="PQQ_rpt_dom"/>
</dbReference>
<feature type="domain" description="Pyrrolo-quinoline quinone repeat" evidence="1">
    <location>
        <begin position="83"/>
        <end position="217"/>
    </location>
</feature>
<evidence type="ECO:0000313" key="3">
    <source>
        <dbReference type="Proteomes" id="UP000647172"/>
    </source>
</evidence>
<accession>A0A919JMA5</accession>
<evidence type="ECO:0000259" key="1">
    <source>
        <dbReference type="Pfam" id="PF13360"/>
    </source>
</evidence>
<dbReference type="Proteomes" id="UP000647172">
    <property type="component" value="Unassembled WGS sequence"/>
</dbReference>
<gene>
    <name evidence="2" type="ORF">Ani05nite_58020</name>
</gene>
<dbReference type="InterPro" id="IPR011047">
    <property type="entry name" value="Quinoprotein_ADH-like_sf"/>
</dbReference>
<comment type="caution">
    <text evidence="2">The sequence shown here is derived from an EMBL/GenBank/DDBJ whole genome shotgun (WGS) entry which is preliminary data.</text>
</comment>
<name>A0A919JMA5_9ACTN</name>
<dbReference type="Gene3D" id="2.130.10.10">
    <property type="entry name" value="YVTN repeat-like/Quinoprotein amine dehydrogenase"/>
    <property type="match status" value="1"/>
</dbReference>
<evidence type="ECO:0000313" key="2">
    <source>
        <dbReference type="EMBL" id="GIE52268.1"/>
    </source>
</evidence>
<dbReference type="AlphaFoldDB" id="A0A919JMA5"/>
<organism evidence="2 3">
    <name type="scientific">Actinoplanes nipponensis</name>
    <dbReference type="NCBI Taxonomy" id="135950"/>
    <lineage>
        <taxon>Bacteria</taxon>
        <taxon>Bacillati</taxon>
        <taxon>Actinomycetota</taxon>
        <taxon>Actinomycetes</taxon>
        <taxon>Micromonosporales</taxon>
        <taxon>Micromonosporaceae</taxon>
        <taxon>Actinoplanes</taxon>
    </lineage>
</organism>
<protein>
    <recommendedName>
        <fullName evidence="1">Pyrrolo-quinoline quinone repeat domain-containing protein</fullName>
    </recommendedName>
</protein>
<dbReference type="PANTHER" id="PTHR34512">
    <property type="entry name" value="CELL SURFACE PROTEIN"/>
    <property type="match status" value="1"/>
</dbReference>